<dbReference type="EC" id="1.1.2.4" evidence="7"/>
<dbReference type="InterPro" id="IPR004113">
    <property type="entry name" value="FAD-bd_oxidored_4_C"/>
</dbReference>
<dbReference type="InterPro" id="IPR036318">
    <property type="entry name" value="FAD-bd_PCMH-like_sf"/>
</dbReference>
<sequence length="469" mass="49487">MSLTDVTAAPCDPEALERAIAALEATFGDRLSRKPGIRTQHGHTSTYMPNQPPDAVVFTRSTEEVQAVVRICAAHKVPVIPFGAGTSLEGGLNAPLGGISVDLSGMNRIIAVNAEDLDVIVEPGVTREDLNAYLRDTGLFFPIDPGANASIGGMVSTRASGTNAVRYGTMADNVRNLTAVLADGSIVKTGQRAPKSSAGYDLTHLLIGAEGTLGIITEITLRLHGIPEAMAAAICSFPGVGAACEATTLCRQAGIPIARIELMDTGCVQAVNAHAGLGLPEQPLLLLEFHGTPAGVAEQAELFGELAAHVGGSGFDWVERPEARSRLWKARHELYFAMQTIVPGKRPIPNDACVPISRLAECVTETAADIAASGLFGPILGHVGDGNFHVALYVDMDDADEIARAEAMLERLSERAIAMDGTCTGEHGIGQGKRRYMRREHGAGVDMMARIKRALDPDNILNPGKILPD</sequence>
<dbReference type="SUPFAM" id="SSF56176">
    <property type="entry name" value="FAD-binding/transporter-associated domain-like"/>
    <property type="match status" value="1"/>
</dbReference>
<reference evidence="9" key="1">
    <citation type="journal article" date="2023" name="Int. J. Syst. Evol. Microbiol.">
        <title>Sinisalibacter aestuarii sp. nov., isolated from estuarine sediment of the Arakawa River.</title>
        <authorList>
            <person name="Arafat S.T."/>
            <person name="Hirano S."/>
            <person name="Sato A."/>
            <person name="Takeuchi K."/>
            <person name="Yasuda T."/>
            <person name="Terahara T."/>
            <person name="Hamada M."/>
            <person name="Kobayashi T."/>
        </authorList>
    </citation>
    <scope>NUCLEOTIDE SEQUENCE</scope>
    <source>
        <strain evidence="9">B-399</strain>
    </source>
</reference>
<evidence type="ECO:0000313" key="9">
    <source>
        <dbReference type="EMBL" id="GKY89968.1"/>
    </source>
</evidence>
<dbReference type="Gene3D" id="3.30.465.10">
    <property type="match status" value="1"/>
</dbReference>
<dbReference type="PANTHER" id="PTHR11748:SF111">
    <property type="entry name" value="D-LACTATE DEHYDROGENASE, MITOCHONDRIAL-RELATED"/>
    <property type="match status" value="1"/>
</dbReference>
<dbReference type="PANTHER" id="PTHR11748">
    <property type="entry name" value="D-LACTATE DEHYDROGENASE"/>
    <property type="match status" value="1"/>
</dbReference>
<accession>A0ABQ5LYX2</accession>
<name>A0ABQ5LYX2_9RHOB</name>
<comment type="cofactor">
    <cofactor evidence="1">
        <name>FAD</name>
        <dbReference type="ChEBI" id="CHEBI:57692"/>
    </cofactor>
</comment>
<protein>
    <recommendedName>
        <fullName evidence="7">D-lactate dehydrogenase (cytochrome)</fullName>
        <ecNumber evidence="7">1.1.2.4</ecNumber>
    </recommendedName>
</protein>
<evidence type="ECO:0000313" key="10">
    <source>
        <dbReference type="Proteomes" id="UP001144205"/>
    </source>
</evidence>
<evidence type="ECO:0000256" key="6">
    <source>
        <dbReference type="ARBA" id="ARBA00023002"/>
    </source>
</evidence>
<evidence type="ECO:0000256" key="5">
    <source>
        <dbReference type="ARBA" id="ARBA00022946"/>
    </source>
</evidence>
<evidence type="ECO:0000256" key="3">
    <source>
        <dbReference type="ARBA" id="ARBA00022630"/>
    </source>
</evidence>
<dbReference type="InterPro" id="IPR016169">
    <property type="entry name" value="FAD-bd_PCMH_sub2"/>
</dbReference>
<dbReference type="Pfam" id="PF02913">
    <property type="entry name" value="FAD-oxidase_C"/>
    <property type="match status" value="1"/>
</dbReference>
<dbReference type="EMBL" id="BROH01000016">
    <property type="protein sequence ID" value="GKY89968.1"/>
    <property type="molecule type" value="Genomic_DNA"/>
</dbReference>
<comment type="caution">
    <text evidence="9">The sequence shown here is derived from an EMBL/GenBank/DDBJ whole genome shotgun (WGS) entry which is preliminary data.</text>
</comment>
<gene>
    <name evidence="9" type="ORF">STA1M1_38370</name>
</gene>
<feature type="domain" description="FAD-binding PCMH-type" evidence="8">
    <location>
        <begin position="49"/>
        <end position="226"/>
    </location>
</feature>
<keyword evidence="5" id="KW-0809">Transit peptide</keyword>
<keyword evidence="6" id="KW-0560">Oxidoreductase</keyword>
<keyword evidence="3" id="KW-0285">Flavoprotein</keyword>
<keyword evidence="4" id="KW-0274">FAD</keyword>
<dbReference type="RefSeq" id="WP_281843885.1">
    <property type="nucleotide sequence ID" value="NZ_BROH01000016.1"/>
</dbReference>
<dbReference type="InterPro" id="IPR016171">
    <property type="entry name" value="Vanillyl_alc_oxidase_C-sub2"/>
</dbReference>
<proteinExistence type="inferred from homology"/>
<evidence type="ECO:0000256" key="1">
    <source>
        <dbReference type="ARBA" id="ARBA00001974"/>
    </source>
</evidence>
<dbReference type="InterPro" id="IPR016164">
    <property type="entry name" value="FAD-linked_Oxase-like_C"/>
</dbReference>
<dbReference type="Gene3D" id="1.10.45.10">
    <property type="entry name" value="Vanillyl-alcohol Oxidase, Chain A, domain 4"/>
    <property type="match status" value="1"/>
</dbReference>
<dbReference type="InterPro" id="IPR006094">
    <property type="entry name" value="Oxid_FAD_bind_N"/>
</dbReference>
<dbReference type="Proteomes" id="UP001144205">
    <property type="component" value="Unassembled WGS sequence"/>
</dbReference>
<organism evidence="9 10">
    <name type="scientific">Sinisalibacter aestuarii</name>
    <dbReference type="NCBI Taxonomy" id="2949426"/>
    <lineage>
        <taxon>Bacteria</taxon>
        <taxon>Pseudomonadati</taxon>
        <taxon>Pseudomonadota</taxon>
        <taxon>Alphaproteobacteria</taxon>
        <taxon>Rhodobacterales</taxon>
        <taxon>Roseobacteraceae</taxon>
        <taxon>Sinisalibacter</taxon>
    </lineage>
</organism>
<evidence type="ECO:0000259" key="8">
    <source>
        <dbReference type="PROSITE" id="PS51387"/>
    </source>
</evidence>
<comment type="similarity">
    <text evidence="2">Belongs to the FAD-binding oxidoreductase/transferase type 4 family.</text>
</comment>
<dbReference type="Pfam" id="PF01565">
    <property type="entry name" value="FAD_binding_4"/>
    <property type="match status" value="1"/>
</dbReference>
<dbReference type="PROSITE" id="PS51387">
    <property type="entry name" value="FAD_PCMH"/>
    <property type="match status" value="1"/>
</dbReference>
<evidence type="ECO:0000256" key="7">
    <source>
        <dbReference type="ARBA" id="ARBA00038897"/>
    </source>
</evidence>
<dbReference type="Gene3D" id="3.30.70.2740">
    <property type="match status" value="1"/>
</dbReference>
<dbReference type="SUPFAM" id="SSF55103">
    <property type="entry name" value="FAD-linked oxidases, C-terminal domain"/>
    <property type="match status" value="1"/>
</dbReference>
<dbReference type="InterPro" id="IPR016166">
    <property type="entry name" value="FAD-bd_PCMH"/>
</dbReference>
<evidence type="ECO:0000256" key="4">
    <source>
        <dbReference type="ARBA" id="ARBA00022827"/>
    </source>
</evidence>
<evidence type="ECO:0000256" key="2">
    <source>
        <dbReference type="ARBA" id="ARBA00008000"/>
    </source>
</evidence>
<keyword evidence="10" id="KW-1185">Reference proteome</keyword>